<reference evidence="1 2" key="1">
    <citation type="submission" date="2018-06" db="EMBL/GenBank/DDBJ databases">
        <title>Genomic Encyclopedia of Archaeal and Bacterial Type Strains, Phase II (KMG-II): from individual species to whole genera.</title>
        <authorList>
            <person name="Goeker M."/>
        </authorList>
    </citation>
    <scope>NUCLEOTIDE SEQUENCE [LARGE SCALE GENOMIC DNA]</scope>
    <source>
        <strain evidence="1 2">KACC 16626</strain>
    </source>
</reference>
<dbReference type="AlphaFoldDB" id="A0A318TSM6"/>
<dbReference type="OrthoDB" id="2972014at2"/>
<dbReference type="Proteomes" id="UP000247416">
    <property type="component" value="Unassembled WGS sequence"/>
</dbReference>
<dbReference type="EMBL" id="QJTJ01000038">
    <property type="protein sequence ID" value="PYF02649.1"/>
    <property type="molecule type" value="Genomic_DNA"/>
</dbReference>
<sequence>MPSEHQDIIDLLADKPYLKDLFLEVGVDSQLTQLLQELISVTDDSRPLNGQVISRSTIFERTERFIQCSKKVDEVDDTDDQGQLRQPTQFVPPLTKGQLIKAKFSAVGSELDREHFAIVWDAIPNRDSIQVIPTESMKNKIKETKHRFNIGKIRPLSLATAVCMEQITCISRKRIVKTEFTKQNIPVYLSSDQEKRIEEGIRVMLLNEESLLEHLIKNNLKFIPQFDNPAQQLTHLLRPLESKSYDKKVLTYRLYNDSTEYKITWVKTSLKKERRIRTIQSLANVIDTDTKDRITARNEIYQKMLETVIS</sequence>
<proteinExistence type="predicted"/>
<dbReference type="Gene3D" id="2.30.30.110">
    <property type="match status" value="1"/>
</dbReference>
<evidence type="ECO:0000313" key="2">
    <source>
        <dbReference type="Proteomes" id="UP000247416"/>
    </source>
</evidence>
<accession>A0A318TSM6</accession>
<dbReference type="RefSeq" id="WP_107937237.1">
    <property type="nucleotide sequence ID" value="NZ_CP085009.1"/>
</dbReference>
<name>A0A318TSM6_9BACL</name>
<gene>
    <name evidence="1" type="ORF">BJ095_1384</name>
</gene>
<keyword evidence="2" id="KW-1185">Reference proteome</keyword>
<protein>
    <submittedName>
        <fullName evidence="1">Uncharacterized protein</fullName>
    </submittedName>
</protein>
<evidence type="ECO:0000313" key="1">
    <source>
        <dbReference type="EMBL" id="PYF02649.1"/>
    </source>
</evidence>
<organism evidence="1 2">
    <name type="scientific">Ureibacillus chungkukjangi</name>
    <dbReference type="NCBI Taxonomy" id="1202712"/>
    <lineage>
        <taxon>Bacteria</taxon>
        <taxon>Bacillati</taxon>
        <taxon>Bacillota</taxon>
        <taxon>Bacilli</taxon>
        <taxon>Bacillales</taxon>
        <taxon>Caryophanaceae</taxon>
        <taxon>Ureibacillus</taxon>
    </lineage>
</organism>
<dbReference type="InterPro" id="IPR011067">
    <property type="entry name" value="Plasmid_toxin/cell-grow_inhib"/>
</dbReference>
<comment type="caution">
    <text evidence="1">The sequence shown here is derived from an EMBL/GenBank/DDBJ whole genome shotgun (WGS) entry which is preliminary data.</text>
</comment>